<evidence type="ECO:0000256" key="3">
    <source>
        <dbReference type="ARBA" id="ARBA00022763"/>
    </source>
</evidence>
<keyword evidence="9" id="KW-1185">Reference proteome</keyword>
<dbReference type="Gene3D" id="2.20.20.110">
    <property type="entry name" value="Rad4, beta-hairpin domain BHD1"/>
    <property type="match status" value="1"/>
</dbReference>
<evidence type="ECO:0000313" key="10">
    <source>
        <dbReference type="WBParaSite" id="TCONS_00012742.p1"/>
    </source>
</evidence>
<keyword evidence="4" id="KW-0234">DNA repair</keyword>
<reference evidence="10" key="1">
    <citation type="submission" date="2024-02" db="UniProtKB">
        <authorList>
            <consortium name="WormBaseParasite"/>
        </authorList>
    </citation>
    <scope>IDENTIFICATION</scope>
</reference>
<dbReference type="SMART" id="SM01031">
    <property type="entry name" value="BHD_2"/>
    <property type="match status" value="1"/>
</dbReference>
<dbReference type="WBParaSite" id="TCONS_00012742.p1">
    <property type="protein sequence ID" value="TCONS_00012742.p1"/>
    <property type="gene ID" value="XLOC_008412"/>
</dbReference>
<dbReference type="InterPro" id="IPR036985">
    <property type="entry name" value="Transglutaminase-like_sf"/>
</dbReference>
<feature type="domain" description="Rad4 beta-hairpin" evidence="8">
    <location>
        <begin position="609"/>
        <end position="660"/>
    </location>
</feature>
<evidence type="ECO:0000256" key="5">
    <source>
        <dbReference type="ARBA" id="ARBA00023242"/>
    </source>
</evidence>
<feature type="compositionally biased region" description="Polar residues" evidence="6">
    <location>
        <begin position="16"/>
        <end position="25"/>
    </location>
</feature>
<feature type="domain" description="Rad4 beta-hairpin" evidence="7">
    <location>
        <begin position="555"/>
        <end position="607"/>
    </location>
</feature>
<organism evidence="9 10">
    <name type="scientific">Strongyloides stercoralis</name>
    <name type="common">Threadworm</name>
    <dbReference type="NCBI Taxonomy" id="6248"/>
    <lineage>
        <taxon>Eukaryota</taxon>
        <taxon>Metazoa</taxon>
        <taxon>Ecdysozoa</taxon>
        <taxon>Nematoda</taxon>
        <taxon>Chromadorea</taxon>
        <taxon>Rhabditida</taxon>
        <taxon>Tylenchina</taxon>
        <taxon>Panagrolaimomorpha</taxon>
        <taxon>Strongyloidoidea</taxon>
        <taxon>Strongyloididae</taxon>
        <taxon>Strongyloides</taxon>
    </lineage>
</organism>
<comment type="subcellular location">
    <subcellularLocation>
        <location evidence="1">Nucleus</location>
    </subcellularLocation>
</comment>
<dbReference type="GO" id="GO:0006298">
    <property type="term" value="P:mismatch repair"/>
    <property type="evidence" value="ECO:0007669"/>
    <property type="project" value="TreeGrafter"/>
</dbReference>
<proteinExistence type="inferred from homology"/>
<dbReference type="GO" id="GO:0006289">
    <property type="term" value="P:nucleotide-excision repair"/>
    <property type="evidence" value="ECO:0007669"/>
    <property type="project" value="InterPro"/>
</dbReference>
<sequence>MEPQQSLEDSVEVDNSVETSELPNINHLQDIHKTVVNDEERLSFVVEDKNNHNDNLKLTEKISNTRKRPLLDDSHVDTIATKEKKKDKRIEHYTQENDKENIGNLQDRDKKETLNIEEVSNKICSKKMKKGSKDKKRLNPDDTSLMPIKKVKVEKDIQIETLLDEMDKKDIEKSQLTVEEESSNTGDSNDGCHLERIEKITYNREESSPDRILSTSIKETEEEKTNTSIEFFTDDSDEENVGSSYFEDEVLESISSTEELSSLEQSWVSSKINTSVSVSDVSDISDISLSNNGKKKLINIYVNKKPSFLTEEENICNSELNSDIREHARNKQIKKIFNVFASMYKGFTAFKNSSIDYQNDIKEIMKLEGETLKDKVKYFLNNKNKYIEKLREQITIEINCPEKKKEELEEVFYSFIGLNMVNINCRVCSPCKPSSHLRKVKKSKSDTRKRYFFIEFFNKEVKEWTPIDIITGDFKILNEEAFRGPNIFYMLSIGFNGMFENVTERYTKSLIFNKYKRSEMLNEVLNEITKIYNGGELKNTYSDDPENISLLKHLQEQDFQENISDFKNDEVYCLENELKENEIVWPPETQPIGEVRNYHIYSRKSVKKLYTPEQLFEKGRVIKENEKPLKYIFETFKSEDYADLSNSFTKPLYGKWQTKKWDSGFS</sequence>
<dbReference type="PANTHER" id="PTHR12135:SF0">
    <property type="entry name" value="DNA REPAIR PROTEIN COMPLEMENTING XP-C CELLS"/>
    <property type="match status" value="1"/>
</dbReference>
<dbReference type="InterPro" id="IPR004583">
    <property type="entry name" value="DNA_repair_Rad4"/>
</dbReference>
<dbReference type="GO" id="GO:0003697">
    <property type="term" value="F:single-stranded DNA binding"/>
    <property type="evidence" value="ECO:0007669"/>
    <property type="project" value="TreeGrafter"/>
</dbReference>
<evidence type="ECO:0000313" key="9">
    <source>
        <dbReference type="Proteomes" id="UP000035681"/>
    </source>
</evidence>
<dbReference type="SMART" id="SM01030">
    <property type="entry name" value="BHD_1"/>
    <property type="match status" value="1"/>
</dbReference>
<dbReference type="InterPro" id="IPR018326">
    <property type="entry name" value="Rad4_beta-hairpin_dom1"/>
</dbReference>
<dbReference type="GO" id="GO:0071942">
    <property type="term" value="C:XPC complex"/>
    <property type="evidence" value="ECO:0007669"/>
    <property type="project" value="TreeGrafter"/>
</dbReference>
<dbReference type="Proteomes" id="UP000035681">
    <property type="component" value="Unplaced"/>
</dbReference>
<comment type="similarity">
    <text evidence="2">Belongs to the XPC family.</text>
</comment>
<evidence type="ECO:0000256" key="6">
    <source>
        <dbReference type="SAM" id="MobiDB-lite"/>
    </source>
</evidence>
<dbReference type="GO" id="GO:0003684">
    <property type="term" value="F:damaged DNA binding"/>
    <property type="evidence" value="ECO:0007669"/>
    <property type="project" value="InterPro"/>
</dbReference>
<dbReference type="Gene3D" id="3.90.260.10">
    <property type="entry name" value="Transglutaminase-like"/>
    <property type="match status" value="1"/>
</dbReference>
<dbReference type="GO" id="GO:0000111">
    <property type="term" value="C:nucleotide-excision repair factor 2 complex"/>
    <property type="evidence" value="ECO:0007669"/>
    <property type="project" value="TreeGrafter"/>
</dbReference>
<evidence type="ECO:0000256" key="4">
    <source>
        <dbReference type="ARBA" id="ARBA00023204"/>
    </source>
</evidence>
<dbReference type="InterPro" id="IPR018327">
    <property type="entry name" value="BHD_2"/>
</dbReference>
<evidence type="ECO:0000259" key="7">
    <source>
        <dbReference type="SMART" id="SM01030"/>
    </source>
</evidence>
<dbReference type="AlphaFoldDB" id="A0AAF5DJK8"/>
<dbReference type="PANTHER" id="PTHR12135">
    <property type="entry name" value="DNA REPAIR PROTEIN XP-C / RAD4"/>
    <property type="match status" value="1"/>
</dbReference>
<dbReference type="GO" id="GO:0005737">
    <property type="term" value="C:cytoplasm"/>
    <property type="evidence" value="ECO:0007669"/>
    <property type="project" value="TreeGrafter"/>
</dbReference>
<feature type="region of interest" description="Disordered" evidence="6">
    <location>
        <begin position="1"/>
        <end position="25"/>
    </location>
</feature>
<evidence type="ECO:0000256" key="1">
    <source>
        <dbReference type="ARBA" id="ARBA00004123"/>
    </source>
</evidence>
<name>A0AAF5DJK8_STRER</name>
<evidence type="ECO:0000259" key="8">
    <source>
        <dbReference type="SMART" id="SM01031"/>
    </source>
</evidence>
<evidence type="ECO:0000256" key="2">
    <source>
        <dbReference type="ARBA" id="ARBA00009525"/>
    </source>
</evidence>
<accession>A0AAF5DJK8</accession>
<protein>
    <submittedName>
        <fullName evidence="10">Uncharacterized protein</fullName>
    </submittedName>
</protein>
<keyword evidence="5" id="KW-0539">Nucleus</keyword>
<keyword evidence="3" id="KW-0227">DNA damage</keyword>
<dbReference type="Pfam" id="PF10403">
    <property type="entry name" value="BHD_1"/>
    <property type="match status" value="1"/>
</dbReference>